<evidence type="ECO:0000313" key="5">
    <source>
        <dbReference type="Proteomes" id="UP000014157"/>
    </source>
</evidence>
<dbReference type="EMBL" id="AJAS01000014">
    <property type="protein sequence ID" value="EOI00347.1"/>
    <property type="molecule type" value="Genomic_DNA"/>
</dbReference>
<protein>
    <recommendedName>
        <fullName evidence="6">DUF4179 domain-containing protein</fullName>
    </recommendedName>
</protein>
<comment type="caution">
    <text evidence="2">The sequence shown here is derived from an EMBL/GenBank/DDBJ whole genome shotgun (WGS) entry which is preliminary data.</text>
</comment>
<dbReference type="RefSeq" id="WP_010764834.1">
    <property type="nucleotide sequence ID" value="NZ_ASWB01000001.1"/>
</dbReference>
<accession>R2TJM6</accession>
<evidence type="ECO:0008006" key="6">
    <source>
        <dbReference type="Google" id="ProtNLM"/>
    </source>
</evidence>
<organism evidence="2 4">
    <name type="scientific">Enterococcus moraviensis ATCC BAA-383</name>
    <dbReference type="NCBI Taxonomy" id="1158609"/>
    <lineage>
        <taxon>Bacteria</taxon>
        <taxon>Bacillati</taxon>
        <taxon>Bacillota</taxon>
        <taxon>Bacilli</taxon>
        <taxon>Lactobacillales</taxon>
        <taxon>Enterococcaceae</taxon>
        <taxon>Enterococcus</taxon>
    </lineage>
</organism>
<dbReference type="AlphaFoldDB" id="R2TJM6"/>
<proteinExistence type="predicted"/>
<sequence>MDKKMIDIIKNEKEIPDEVMEKITRNREDILNRKIKQEQRIFKQNRKKKIALTVLVAAIAGLILVTKTPIGSAIENVFGISRDSGVQTVESQGIQTKLDLTSIQNGREIKLTKFVSTKKKFAFDYQFKLDDEKLKELLKKQSSPDRQFKKLATNYQDIEIGLFADGDKEDIRGGGVYESSFRVDGDTFYGSVVATLNRDDIPEDANLTLHIYKLNWQDADELDQAFIEASLTDSSFSVSNALEYTGDWTFKIDYKPLTQTADTEVTNINNLENIRISNDALQTTAKFTFSNPEIFSFEDGVGKTPGIDIYKDGVKIDISSFDFDLETGEFTVSFDLSAVDKTSTYKIQLSDVDDFDGHTLSELGSFELKNK</sequence>
<reference evidence="2 4" key="1">
    <citation type="submission" date="2013-02" db="EMBL/GenBank/DDBJ databases">
        <title>The Genome Sequence of Enterococcus moraviensis BAA-383.</title>
        <authorList>
            <consortium name="The Broad Institute Genome Sequencing Platform"/>
            <consortium name="The Broad Institute Genome Sequencing Center for Infectious Disease"/>
            <person name="Earl A.M."/>
            <person name="Gilmore M.S."/>
            <person name="Lebreton F."/>
            <person name="Walker B."/>
            <person name="Young S.K."/>
            <person name="Zeng Q."/>
            <person name="Gargeya S."/>
            <person name="Fitzgerald M."/>
            <person name="Haas B."/>
            <person name="Abouelleil A."/>
            <person name="Alvarado L."/>
            <person name="Arachchi H.M."/>
            <person name="Berlin A.M."/>
            <person name="Chapman S.B."/>
            <person name="Dewar J."/>
            <person name="Goldberg J."/>
            <person name="Griggs A."/>
            <person name="Gujja S."/>
            <person name="Hansen M."/>
            <person name="Howarth C."/>
            <person name="Imamovic A."/>
            <person name="Larimer J."/>
            <person name="McCowan C."/>
            <person name="Murphy C."/>
            <person name="Neiman D."/>
            <person name="Pearson M."/>
            <person name="Priest M."/>
            <person name="Roberts A."/>
            <person name="Saif S."/>
            <person name="Shea T."/>
            <person name="Sisk P."/>
            <person name="Sykes S."/>
            <person name="Wortman J."/>
            <person name="Nusbaum C."/>
            <person name="Birren B."/>
        </authorList>
    </citation>
    <scope>NUCLEOTIDE SEQUENCE [LARGE SCALE GENOMIC DNA]</scope>
    <source>
        <strain evidence="2 4">ATCC BAA-383</strain>
    </source>
</reference>
<keyword evidence="5" id="KW-1185">Reference proteome</keyword>
<gene>
    <name evidence="3" type="ORF">I586_00417</name>
    <name evidence="2" type="ORF">UAY_01450</name>
</gene>
<keyword evidence="1" id="KW-0472">Membrane</keyword>
<dbReference type="Proteomes" id="UP000014157">
    <property type="component" value="Unassembled WGS sequence"/>
</dbReference>
<dbReference type="Gene3D" id="2.60.40.1630">
    <property type="entry name" value="bacillus anthracis domain"/>
    <property type="match status" value="1"/>
</dbReference>
<keyword evidence="1" id="KW-1133">Transmembrane helix</keyword>
<dbReference type="HOGENOM" id="CLU_064686_0_0_9"/>
<evidence type="ECO:0000256" key="1">
    <source>
        <dbReference type="SAM" id="Phobius"/>
    </source>
</evidence>
<reference evidence="3 5" key="2">
    <citation type="submission" date="2013-03" db="EMBL/GenBank/DDBJ databases">
        <title>The Genome Sequence of Enterococcus moraviensis BAA-383 (PacBio/Illumina hybrid assembly).</title>
        <authorList>
            <consortium name="The Broad Institute Genomics Platform"/>
            <consortium name="The Broad Institute Genome Sequencing Center for Infectious Disease"/>
            <person name="Earl A."/>
            <person name="Russ C."/>
            <person name="Gilmore M."/>
            <person name="Surin D."/>
            <person name="Walker B."/>
            <person name="Young S."/>
            <person name="Zeng Q."/>
            <person name="Gargeya S."/>
            <person name="Fitzgerald M."/>
            <person name="Haas B."/>
            <person name="Abouelleil A."/>
            <person name="Allen A.W."/>
            <person name="Alvarado L."/>
            <person name="Arachchi H.M."/>
            <person name="Berlin A.M."/>
            <person name="Chapman S.B."/>
            <person name="Gainer-Dewar J."/>
            <person name="Goldberg J."/>
            <person name="Griggs A."/>
            <person name="Gujja S."/>
            <person name="Hansen M."/>
            <person name="Howarth C."/>
            <person name="Imamovic A."/>
            <person name="Ireland A."/>
            <person name="Larimer J."/>
            <person name="McCowan C."/>
            <person name="Murphy C."/>
            <person name="Pearson M."/>
            <person name="Poon T.W."/>
            <person name="Priest M."/>
            <person name="Roberts A."/>
            <person name="Saif S."/>
            <person name="Shea T."/>
            <person name="Sisk P."/>
            <person name="Sykes S."/>
            <person name="Wortman J."/>
            <person name="Nusbaum C."/>
            <person name="Birren B."/>
        </authorList>
    </citation>
    <scope>NUCLEOTIDE SEQUENCE [LARGE SCALE GENOMIC DNA]</scope>
    <source>
        <strain evidence="3 5">ATCC BAA-383</strain>
    </source>
</reference>
<dbReference type="OrthoDB" id="2178251at2"/>
<dbReference type="EMBL" id="ASWB01000001">
    <property type="protein sequence ID" value="EOT73424.1"/>
    <property type="molecule type" value="Genomic_DNA"/>
</dbReference>
<dbReference type="STRING" id="155617.RV09_GL000382"/>
<feature type="transmembrane region" description="Helical" evidence="1">
    <location>
        <begin position="50"/>
        <end position="66"/>
    </location>
</feature>
<keyword evidence="1" id="KW-0812">Transmembrane</keyword>
<evidence type="ECO:0000313" key="2">
    <source>
        <dbReference type="EMBL" id="EOI00347.1"/>
    </source>
</evidence>
<dbReference type="PATRIC" id="fig|1158609.3.peg.1410"/>
<dbReference type="Proteomes" id="UP000013781">
    <property type="component" value="Unassembled WGS sequence"/>
</dbReference>
<name>R2TJM6_9ENTE</name>
<dbReference type="eggNOG" id="ENOG502ZXYB">
    <property type="taxonomic scope" value="Bacteria"/>
</dbReference>
<evidence type="ECO:0000313" key="4">
    <source>
        <dbReference type="Proteomes" id="UP000013781"/>
    </source>
</evidence>
<evidence type="ECO:0000313" key="3">
    <source>
        <dbReference type="EMBL" id="EOT73424.1"/>
    </source>
</evidence>